<dbReference type="GO" id="GO:0016491">
    <property type="term" value="F:oxidoreductase activity"/>
    <property type="evidence" value="ECO:0007669"/>
    <property type="project" value="InterPro"/>
</dbReference>
<gene>
    <name evidence="3" type="ORF">DFR40_2829</name>
</gene>
<dbReference type="InterPro" id="IPR036249">
    <property type="entry name" value="Thioredoxin-like_sf"/>
</dbReference>
<dbReference type="Proteomes" id="UP000270626">
    <property type="component" value="Unassembled WGS sequence"/>
</dbReference>
<dbReference type="InterPro" id="IPR050553">
    <property type="entry name" value="Thioredoxin_ResA/DsbE_sf"/>
</dbReference>
<dbReference type="RefSeq" id="WP_121459114.1">
    <property type="nucleotide sequence ID" value="NZ_RBXP01000018.1"/>
</dbReference>
<dbReference type="PANTHER" id="PTHR42852">
    <property type="entry name" value="THIOL:DISULFIDE INTERCHANGE PROTEIN DSBE"/>
    <property type="match status" value="1"/>
</dbReference>
<dbReference type="InterPro" id="IPR013766">
    <property type="entry name" value="Thioredoxin_domain"/>
</dbReference>
<dbReference type="Pfam" id="PF08534">
    <property type="entry name" value="Redoxin"/>
    <property type="match status" value="1"/>
</dbReference>
<name>A0A495VPK5_9RHOO</name>
<dbReference type="CDD" id="cd03011">
    <property type="entry name" value="TlpA_like_ScsD_MtbDsbE"/>
    <property type="match status" value="1"/>
</dbReference>
<evidence type="ECO:0000313" key="3">
    <source>
        <dbReference type="EMBL" id="RKT50275.1"/>
    </source>
</evidence>
<evidence type="ECO:0000256" key="1">
    <source>
        <dbReference type="SAM" id="Phobius"/>
    </source>
</evidence>
<evidence type="ECO:0000313" key="4">
    <source>
        <dbReference type="Proteomes" id="UP000270626"/>
    </source>
</evidence>
<keyword evidence="1" id="KW-0472">Membrane</keyword>
<dbReference type="PROSITE" id="PS51352">
    <property type="entry name" value="THIOREDOXIN_2"/>
    <property type="match status" value="1"/>
</dbReference>
<dbReference type="AlphaFoldDB" id="A0A495VPK5"/>
<keyword evidence="4" id="KW-1185">Reference proteome</keyword>
<dbReference type="OrthoDB" id="9811352at2"/>
<feature type="domain" description="Thioredoxin" evidence="2">
    <location>
        <begin position="34"/>
        <end position="172"/>
    </location>
</feature>
<evidence type="ECO:0000259" key="2">
    <source>
        <dbReference type="PROSITE" id="PS51352"/>
    </source>
</evidence>
<organism evidence="3 4">
    <name type="scientific">Azonexus fungiphilus</name>
    <dbReference type="NCBI Taxonomy" id="146940"/>
    <lineage>
        <taxon>Bacteria</taxon>
        <taxon>Pseudomonadati</taxon>
        <taxon>Pseudomonadota</taxon>
        <taxon>Betaproteobacteria</taxon>
        <taxon>Rhodocyclales</taxon>
        <taxon>Azonexaceae</taxon>
        <taxon>Azonexus</taxon>
    </lineage>
</organism>
<reference evidence="3 4" key="1">
    <citation type="submission" date="2018-10" db="EMBL/GenBank/DDBJ databases">
        <title>Genomic Encyclopedia of Type Strains, Phase IV (KMG-IV): sequencing the most valuable type-strain genomes for metagenomic binning, comparative biology and taxonomic classification.</title>
        <authorList>
            <person name="Goeker M."/>
        </authorList>
    </citation>
    <scope>NUCLEOTIDE SEQUENCE [LARGE SCALE GENOMIC DNA]</scope>
    <source>
        <strain evidence="3 4">DSM 23841</strain>
    </source>
</reference>
<keyword evidence="1" id="KW-0812">Transmembrane</keyword>
<proteinExistence type="predicted"/>
<protein>
    <submittedName>
        <fullName evidence="3">Peroxiredoxin</fullName>
    </submittedName>
</protein>
<comment type="caution">
    <text evidence="3">The sequence shown here is derived from an EMBL/GenBank/DDBJ whole genome shotgun (WGS) entry which is preliminary data.</text>
</comment>
<dbReference type="EMBL" id="RBXP01000018">
    <property type="protein sequence ID" value="RKT50275.1"/>
    <property type="molecule type" value="Genomic_DNA"/>
</dbReference>
<feature type="transmembrane region" description="Helical" evidence="1">
    <location>
        <begin position="12"/>
        <end position="30"/>
    </location>
</feature>
<dbReference type="Gene3D" id="3.40.30.10">
    <property type="entry name" value="Glutaredoxin"/>
    <property type="match status" value="1"/>
</dbReference>
<sequence>MSNNPKPPRWRRWGLEIAIFVGALLAFQAWQLRDSARGPAPAFHGQLADGGNFDLAAWRAAHPGRAGLIYFWAEWCPICKTTAGSVTNIAADHPVVTIATQSGDSAAVARLLAEKGYRWPTLADPRGAIMQQYGLPGTPGFAIVAPDGNIRFTAVGYTSEIGLRLRLWWASR</sequence>
<dbReference type="PANTHER" id="PTHR42852:SF17">
    <property type="entry name" value="THIOREDOXIN-LIKE PROTEIN HI_1115"/>
    <property type="match status" value="1"/>
</dbReference>
<accession>A0A495VPK5</accession>
<dbReference type="SUPFAM" id="SSF52833">
    <property type="entry name" value="Thioredoxin-like"/>
    <property type="match status" value="1"/>
</dbReference>
<keyword evidence="1" id="KW-1133">Transmembrane helix</keyword>
<dbReference type="InterPro" id="IPR013740">
    <property type="entry name" value="Redoxin"/>
</dbReference>